<name>A0A409VQH9_9AGAR</name>
<organism evidence="1 2">
    <name type="scientific">Panaeolus cyanescens</name>
    <dbReference type="NCBI Taxonomy" id="181874"/>
    <lineage>
        <taxon>Eukaryota</taxon>
        <taxon>Fungi</taxon>
        <taxon>Dikarya</taxon>
        <taxon>Basidiomycota</taxon>
        <taxon>Agaricomycotina</taxon>
        <taxon>Agaricomycetes</taxon>
        <taxon>Agaricomycetidae</taxon>
        <taxon>Agaricales</taxon>
        <taxon>Agaricineae</taxon>
        <taxon>Galeropsidaceae</taxon>
        <taxon>Panaeolus</taxon>
    </lineage>
</organism>
<reference evidence="1 2" key="1">
    <citation type="journal article" date="2018" name="Evol. Lett.">
        <title>Horizontal gene cluster transfer increased hallucinogenic mushroom diversity.</title>
        <authorList>
            <person name="Reynolds H.T."/>
            <person name="Vijayakumar V."/>
            <person name="Gluck-Thaler E."/>
            <person name="Korotkin H.B."/>
            <person name="Matheny P.B."/>
            <person name="Slot J.C."/>
        </authorList>
    </citation>
    <scope>NUCLEOTIDE SEQUENCE [LARGE SCALE GENOMIC DNA]</scope>
    <source>
        <strain evidence="1 2">2629</strain>
    </source>
</reference>
<dbReference type="Proteomes" id="UP000284842">
    <property type="component" value="Unassembled WGS sequence"/>
</dbReference>
<keyword evidence="2" id="KW-1185">Reference proteome</keyword>
<protein>
    <submittedName>
        <fullName evidence="1">Uncharacterized protein</fullName>
    </submittedName>
</protein>
<evidence type="ECO:0000313" key="1">
    <source>
        <dbReference type="EMBL" id="PPQ68514.1"/>
    </source>
</evidence>
<dbReference type="EMBL" id="NHTK01006006">
    <property type="protein sequence ID" value="PPQ68514.1"/>
    <property type="molecule type" value="Genomic_DNA"/>
</dbReference>
<sequence>MWDTLKGDSAKQRAESHYAELRDNIWKEQIEGRARIVRFENTQQSATEIVKACHLVYLPPFWDNISSNTQGSLLQELLARIGNGLQQQRYLQDDRTHLLVHPNRQLDTILSSDLRDLNEQLTSYSRQLLLLKSPPRDFKVDTQSTAYRCLLDIALSSQRFFHEVESALAQLPSTPCNTGRRSELTATLESARRDFVSAYQNLRSFGRPPPKFQTFIPTITLTISERRRIHAFLQNLRLYNDSRRY</sequence>
<dbReference type="AlphaFoldDB" id="A0A409VQH9"/>
<gene>
    <name evidence="1" type="ORF">CVT24_005535</name>
</gene>
<evidence type="ECO:0000313" key="2">
    <source>
        <dbReference type="Proteomes" id="UP000284842"/>
    </source>
</evidence>
<dbReference type="InParanoid" id="A0A409VQH9"/>
<comment type="caution">
    <text evidence="1">The sequence shown here is derived from an EMBL/GenBank/DDBJ whole genome shotgun (WGS) entry which is preliminary data.</text>
</comment>
<accession>A0A409VQH9</accession>
<proteinExistence type="predicted"/>